<comment type="similarity">
    <text evidence="1">Belongs to the short-chain dehydrogenases/reductases (SDR) family.</text>
</comment>
<proteinExistence type="inferred from homology"/>
<protein>
    <submittedName>
        <fullName evidence="4">3-ketoacyl-ACP reductase</fullName>
    </submittedName>
</protein>
<dbReference type="AlphaFoldDB" id="A0A0A3Z156"/>
<organism evidence="4 5">
    <name type="scientific">Bradyrhizobium japonicum</name>
    <dbReference type="NCBI Taxonomy" id="375"/>
    <lineage>
        <taxon>Bacteria</taxon>
        <taxon>Pseudomonadati</taxon>
        <taxon>Pseudomonadota</taxon>
        <taxon>Alphaproteobacteria</taxon>
        <taxon>Hyphomicrobiales</taxon>
        <taxon>Nitrobacteraceae</taxon>
        <taxon>Bradyrhizobium</taxon>
    </lineage>
</organism>
<dbReference type="PROSITE" id="PS00061">
    <property type="entry name" value="ADH_SHORT"/>
    <property type="match status" value="1"/>
</dbReference>
<dbReference type="Proteomes" id="UP000030377">
    <property type="component" value="Unassembled WGS sequence"/>
</dbReference>
<dbReference type="Gene3D" id="3.40.50.720">
    <property type="entry name" value="NAD(P)-binding Rossmann-like Domain"/>
    <property type="match status" value="1"/>
</dbReference>
<dbReference type="InterPro" id="IPR002347">
    <property type="entry name" value="SDR_fam"/>
</dbReference>
<dbReference type="NCBIfam" id="NF009386">
    <property type="entry name" value="PRK12745.1"/>
    <property type="match status" value="1"/>
</dbReference>
<dbReference type="RefSeq" id="WP_028160820.1">
    <property type="nucleotide sequence ID" value="NZ_JANUDC010000001.1"/>
</dbReference>
<dbReference type="SUPFAM" id="SSF51735">
    <property type="entry name" value="NAD(P)-binding Rossmann-fold domains"/>
    <property type="match status" value="1"/>
</dbReference>
<dbReference type="Pfam" id="PF13561">
    <property type="entry name" value="adh_short_C2"/>
    <property type="match status" value="1"/>
</dbReference>
<dbReference type="GO" id="GO:0016616">
    <property type="term" value="F:oxidoreductase activity, acting on the CH-OH group of donors, NAD or NADP as acceptor"/>
    <property type="evidence" value="ECO:0007669"/>
    <property type="project" value="TreeGrafter"/>
</dbReference>
<evidence type="ECO:0000313" key="5">
    <source>
        <dbReference type="Proteomes" id="UP000030377"/>
    </source>
</evidence>
<gene>
    <name evidence="4" type="ORF">MA20_12255</name>
</gene>
<dbReference type="PANTHER" id="PTHR42760">
    <property type="entry name" value="SHORT-CHAIN DEHYDROGENASES/REDUCTASES FAMILY MEMBER"/>
    <property type="match status" value="1"/>
</dbReference>
<keyword evidence="2" id="KW-0560">Oxidoreductase</keyword>
<dbReference type="PRINTS" id="PR00081">
    <property type="entry name" value="GDHRDH"/>
</dbReference>
<evidence type="ECO:0000313" key="4">
    <source>
        <dbReference type="EMBL" id="KGT79613.1"/>
    </source>
</evidence>
<accession>A0A0A3Z156</accession>
<evidence type="ECO:0000259" key="3">
    <source>
        <dbReference type="SMART" id="SM00822"/>
    </source>
</evidence>
<comment type="caution">
    <text evidence="4">The sequence shown here is derived from an EMBL/GenBank/DDBJ whole genome shotgun (WGS) entry which is preliminary data.</text>
</comment>
<dbReference type="SMART" id="SM00822">
    <property type="entry name" value="PKS_KR"/>
    <property type="match status" value="1"/>
</dbReference>
<name>A0A0A3Z156_BRAJP</name>
<sequence length="245" mass="26130">MRSVAIVTGAGRGIGRAIADELSKADYAVARVSIEPPEQGAISTADRYYRSDVADIAQHQALLARIASDLGEPCCLVNNAGVTSLQRGDLLDLSPESYDRTLGINLRAAFFLSQAFARRRLSTADRSPGSIIFIGSANAEIVGENRADYCISKAGVAMMTKLFASRLAAHEIAVYEIRPGVIRTDMTAAAKDRYDALIAAGGIPMARWGEPEEIGRTVAVLATGQIPYVTGIHIDVGGGFQLYRV</sequence>
<reference evidence="4 5" key="1">
    <citation type="submission" date="2014-09" db="EMBL/GenBank/DDBJ databases">
        <title>Draft genome of Bradyrhizobium japonicum Is-34.</title>
        <authorList>
            <person name="Tsurumaru H."/>
            <person name="Yamakawa T."/>
            <person name="Hashimoto S."/>
            <person name="Okizaki K."/>
            <person name="Kanesaki Y."/>
            <person name="Yoshikawa H."/>
            <person name="Yajima S."/>
        </authorList>
    </citation>
    <scope>NUCLEOTIDE SEQUENCE [LARGE SCALE GENOMIC DNA]</scope>
    <source>
        <strain evidence="4 5">Is-34</strain>
    </source>
</reference>
<dbReference type="EMBL" id="JRPN01000010">
    <property type="protein sequence ID" value="KGT79613.1"/>
    <property type="molecule type" value="Genomic_DNA"/>
</dbReference>
<dbReference type="InterPro" id="IPR057326">
    <property type="entry name" value="KR_dom"/>
</dbReference>
<evidence type="ECO:0000256" key="2">
    <source>
        <dbReference type="ARBA" id="ARBA00023002"/>
    </source>
</evidence>
<dbReference type="InterPro" id="IPR036291">
    <property type="entry name" value="NAD(P)-bd_dom_sf"/>
</dbReference>
<dbReference type="InterPro" id="IPR020904">
    <property type="entry name" value="Sc_DH/Rdtase_CS"/>
</dbReference>
<feature type="domain" description="Ketoreductase" evidence="3">
    <location>
        <begin position="3"/>
        <end position="180"/>
    </location>
</feature>
<dbReference type="PANTHER" id="PTHR42760:SF133">
    <property type="entry name" value="3-OXOACYL-[ACYL-CARRIER-PROTEIN] REDUCTASE"/>
    <property type="match status" value="1"/>
</dbReference>
<dbReference type="PRINTS" id="PR00080">
    <property type="entry name" value="SDRFAMILY"/>
</dbReference>
<evidence type="ECO:0000256" key="1">
    <source>
        <dbReference type="ARBA" id="ARBA00006484"/>
    </source>
</evidence>